<dbReference type="OrthoDB" id="9813301at2"/>
<reference evidence="2 3" key="1">
    <citation type="submission" date="2018-06" db="EMBL/GenBank/DDBJ databases">
        <title>The complete genome sequence of a nosiheptide producer Streptomyces actuosus ATCC 25421: deducing the ability of producing a new class III lantibiotics.</title>
        <authorList>
            <person name="Liu W."/>
            <person name="Sun F."/>
            <person name="Hu Y."/>
        </authorList>
    </citation>
    <scope>NUCLEOTIDE SEQUENCE [LARGE SCALE GENOMIC DNA]</scope>
    <source>
        <strain evidence="2 3">ATCC 25421</strain>
    </source>
</reference>
<gene>
    <name evidence="2" type="ORF">DMT42_25450</name>
</gene>
<feature type="compositionally biased region" description="Low complexity" evidence="1">
    <location>
        <begin position="89"/>
        <end position="108"/>
    </location>
</feature>
<evidence type="ECO:0000313" key="3">
    <source>
        <dbReference type="Proteomes" id="UP000247634"/>
    </source>
</evidence>
<feature type="compositionally biased region" description="Low complexity" evidence="1">
    <location>
        <begin position="297"/>
        <end position="316"/>
    </location>
</feature>
<feature type="region of interest" description="Disordered" evidence="1">
    <location>
        <begin position="1"/>
        <end position="456"/>
    </location>
</feature>
<keyword evidence="3" id="KW-1185">Reference proteome</keyword>
<feature type="compositionally biased region" description="Gly residues" evidence="1">
    <location>
        <begin position="233"/>
        <end position="243"/>
    </location>
</feature>
<feature type="compositionally biased region" description="Pro residues" evidence="1">
    <location>
        <begin position="438"/>
        <end position="448"/>
    </location>
</feature>
<protein>
    <recommendedName>
        <fullName evidence="4">Peptidoglycan binding domain-containing protein</fullName>
    </recommendedName>
</protein>
<dbReference type="EMBL" id="CP029788">
    <property type="protein sequence ID" value="AWT45301.1"/>
    <property type="molecule type" value="Genomic_DNA"/>
</dbReference>
<dbReference type="PANTHER" id="PTHR35788">
    <property type="entry name" value="EXPORTED PROTEIN-RELATED"/>
    <property type="match status" value="1"/>
</dbReference>
<dbReference type="AlphaFoldDB" id="A0A2U9P833"/>
<accession>A0A2U9P833</accession>
<dbReference type="InterPro" id="IPR052913">
    <property type="entry name" value="Glycopeptide_resist_protein"/>
</dbReference>
<organism evidence="2 3">
    <name type="scientific">Streptomyces actuosus</name>
    <dbReference type="NCBI Taxonomy" id="1885"/>
    <lineage>
        <taxon>Bacteria</taxon>
        <taxon>Bacillati</taxon>
        <taxon>Actinomycetota</taxon>
        <taxon>Actinomycetes</taxon>
        <taxon>Kitasatosporales</taxon>
        <taxon>Streptomycetaceae</taxon>
        <taxon>Streptomyces</taxon>
    </lineage>
</organism>
<feature type="compositionally biased region" description="Gly residues" evidence="1">
    <location>
        <begin position="328"/>
        <end position="349"/>
    </location>
</feature>
<dbReference type="PANTHER" id="PTHR35788:SF1">
    <property type="entry name" value="EXPORTED PROTEIN"/>
    <property type="match status" value="1"/>
</dbReference>
<feature type="compositionally biased region" description="Gly residues" evidence="1">
    <location>
        <begin position="419"/>
        <end position="434"/>
    </location>
</feature>
<evidence type="ECO:0000313" key="2">
    <source>
        <dbReference type="EMBL" id="AWT45301.1"/>
    </source>
</evidence>
<feature type="compositionally biased region" description="Low complexity" evidence="1">
    <location>
        <begin position="350"/>
        <end position="368"/>
    </location>
</feature>
<proteinExistence type="predicted"/>
<feature type="compositionally biased region" description="Gly residues" evidence="1">
    <location>
        <begin position="259"/>
        <end position="286"/>
    </location>
</feature>
<dbReference type="RefSeq" id="WP_110630221.1">
    <property type="nucleotide sequence ID" value="NZ_CP029788.1"/>
</dbReference>
<evidence type="ECO:0008006" key="4">
    <source>
        <dbReference type="Google" id="ProtNLM"/>
    </source>
</evidence>
<name>A0A2U9P833_STRAS</name>
<dbReference type="Proteomes" id="UP000247634">
    <property type="component" value="Chromosome"/>
</dbReference>
<sequence length="767" mass="74785">MSRETDTPSSGPNGRGGAAYPSGTPPYGTPTSSDGGTDAGRSAAQPEERKTETTLTTRIRINIPGSRPIPPVVVRKPVGDSDGAEPEAAEPQRAATATSTTEPAGEPEPAAEEKATSDWFAPRKSPSAKAPQNGGTANGTGAPGASNPAGGPAAPSAPSGPSGSGSSPASGAPAGARPGTGRPGGVVGSMKAPGASRPGGSQPAPGPTGGPVAPGHGGGTGSFDVTEALAAGPLGGSRSGGHSGEPSRDDLPYFAESGTDGGYGGPGAPGGSGGPTGFNGPGGPTGSPGPRGPQGPSGPTSGPVTGDGPMVPPVGGVSSGPGVPGPGPGTQGPGGPDAGMFSGPGGPGAPGISSGPGVPGTSGISSGPGVPGAGHGFSDDTAILTPQKPAPEPPPGSFAAPHDNVSGHTVTSGIPVVPPGGGDSGPFGAGGPGGPAAPAAPKPTPKSTPAPKKKGRNKLVLLAGGVIVLAAGAYGAGLLMNHSDVPKGTTVLGVDIGGGTRDEAVKKLDEAFGKRVDQPLRLTVGGSTVTLKPDQAGLHFDEDATVGAAAKSDYNPVSVIGSLFGQQREVEPVMPVDEEKLQAALENAGGGSAGATDGTIRFESGKAVAVYGKPFKGIDVAASKQAVEQAYRTQVETGATTPVTVPTTTRQPTVTNAEVDRMMKEFAEPAMSGKVTVQTKDGLHKIAFSPQKSLWKFLRVKAVDGKLVDAPDEAALKELYGNTFDGVLIARANGQKTPVTVQDVYGALRLALKSTTDRVAVIETNPS</sequence>
<evidence type="ECO:0000256" key="1">
    <source>
        <dbReference type="SAM" id="MobiDB-lite"/>
    </source>
</evidence>
<dbReference type="KEGG" id="sact:DMT42_25450"/>
<feature type="compositionally biased region" description="Low complexity" evidence="1">
    <location>
        <begin position="53"/>
        <end position="63"/>
    </location>
</feature>
<feature type="compositionally biased region" description="Low complexity" evidence="1">
    <location>
        <begin position="143"/>
        <end position="180"/>
    </location>
</feature>